<evidence type="ECO:0000256" key="3">
    <source>
        <dbReference type="ARBA" id="ARBA00022679"/>
    </source>
</evidence>
<evidence type="ECO:0000313" key="8">
    <source>
        <dbReference type="Proteomes" id="UP000215215"/>
    </source>
</evidence>
<keyword evidence="3 6" id="KW-0808">Transferase</keyword>
<organism evidence="7 8">
    <name type="scientific">candidate division WOR-3 bacterium JGI_Cruoil_03_44_89</name>
    <dbReference type="NCBI Taxonomy" id="1973748"/>
    <lineage>
        <taxon>Bacteria</taxon>
        <taxon>Bacteria division WOR-3</taxon>
    </lineage>
</organism>
<name>A0A235BVZ3_UNCW3</name>
<keyword evidence="4" id="KW-0479">Metal-binding</keyword>
<dbReference type="PROSITE" id="PS00723">
    <property type="entry name" value="POLYPRENYL_SYNTHASE_1"/>
    <property type="match status" value="1"/>
</dbReference>
<dbReference type="Proteomes" id="UP000215215">
    <property type="component" value="Unassembled WGS sequence"/>
</dbReference>
<sequence length="352" mass="40119">MLSLRREMEELRQRINVSLLRFLEEKKKTADDSYNETLYSLLIDFATRGGKRLRPILLVETYRASGGKDLDAVINVSLSMELVENYLLIHDDIIDRDDMRRGGASFHKMVERLIEEGGGEFPPGGDFSHFGLSCALIGGDVFSSMALLPILKSPFPEQMKVRALEEFALACEQCFRGELLDVVLERREDVDEDEFIRMIDLKTGDYTTCLPLVLGGIFGGLEDVEVLRDYGKLIGRAFQIKDDILGTFGDNKKTGKPTSSDIRQGKKTLLTIYVLKNGTSQEKKFLRGKLGGEVSEDDMERIRHIMDCGAVEYSLKRIEYYTDLARETLLSSPLKYKNFLLQFTDYLKKRKF</sequence>
<dbReference type="GO" id="GO:0046872">
    <property type="term" value="F:metal ion binding"/>
    <property type="evidence" value="ECO:0007669"/>
    <property type="project" value="UniProtKB-KW"/>
</dbReference>
<evidence type="ECO:0000256" key="2">
    <source>
        <dbReference type="ARBA" id="ARBA00006706"/>
    </source>
</evidence>
<evidence type="ECO:0008006" key="9">
    <source>
        <dbReference type="Google" id="ProtNLM"/>
    </source>
</evidence>
<evidence type="ECO:0000313" key="7">
    <source>
        <dbReference type="EMBL" id="OYD16550.1"/>
    </source>
</evidence>
<dbReference type="InterPro" id="IPR033749">
    <property type="entry name" value="Polyprenyl_synt_CS"/>
</dbReference>
<dbReference type="PANTHER" id="PTHR12001:SF85">
    <property type="entry name" value="SHORT CHAIN ISOPRENYL DIPHOSPHATE SYNTHASE"/>
    <property type="match status" value="1"/>
</dbReference>
<dbReference type="AlphaFoldDB" id="A0A235BVZ3"/>
<dbReference type="PANTHER" id="PTHR12001">
    <property type="entry name" value="GERANYLGERANYL PYROPHOSPHATE SYNTHASE"/>
    <property type="match status" value="1"/>
</dbReference>
<comment type="cofactor">
    <cofactor evidence="1">
        <name>Mg(2+)</name>
        <dbReference type="ChEBI" id="CHEBI:18420"/>
    </cofactor>
</comment>
<dbReference type="SFLD" id="SFLDS00005">
    <property type="entry name" value="Isoprenoid_Synthase_Type_I"/>
    <property type="match status" value="1"/>
</dbReference>
<evidence type="ECO:0000256" key="4">
    <source>
        <dbReference type="ARBA" id="ARBA00022723"/>
    </source>
</evidence>
<protein>
    <recommendedName>
        <fullName evidence="9">Polyprenyl synthetase</fullName>
    </recommendedName>
</protein>
<keyword evidence="5" id="KW-0460">Magnesium</keyword>
<dbReference type="PROSITE" id="PS00444">
    <property type="entry name" value="POLYPRENYL_SYNTHASE_2"/>
    <property type="match status" value="1"/>
</dbReference>
<dbReference type="Pfam" id="PF00348">
    <property type="entry name" value="polyprenyl_synt"/>
    <property type="match status" value="1"/>
</dbReference>
<accession>A0A235BVZ3</accession>
<reference evidence="7 8" key="1">
    <citation type="submission" date="2017-07" db="EMBL/GenBank/DDBJ databases">
        <title>Recovery of genomes from metagenomes via a dereplication, aggregation, and scoring strategy.</title>
        <authorList>
            <person name="Sieber C.M."/>
            <person name="Probst A.J."/>
            <person name="Sharrar A."/>
            <person name="Thomas B.C."/>
            <person name="Hess M."/>
            <person name="Tringe S.G."/>
            <person name="Banfield J.F."/>
        </authorList>
    </citation>
    <scope>NUCLEOTIDE SEQUENCE [LARGE SCALE GENOMIC DNA]</scope>
    <source>
        <strain evidence="7">JGI_Cruoil_03_44_89</strain>
    </source>
</reference>
<gene>
    <name evidence="7" type="ORF">CH333_03165</name>
</gene>
<dbReference type="EMBL" id="NOZQ01000061">
    <property type="protein sequence ID" value="OYD16550.1"/>
    <property type="molecule type" value="Genomic_DNA"/>
</dbReference>
<proteinExistence type="inferred from homology"/>
<comment type="similarity">
    <text evidence="2 6">Belongs to the FPP/GGPP synthase family.</text>
</comment>
<evidence type="ECO:0000256" key="5">
    <source>
        <dbReference type="ARBA" id="ARBA00022842"/>
    </source>
</evidence>
<dbReference type="GO" id="GO:0008299">
    <property type="term" value="P:isoprenoid biosynthetic process"/>
    <property type="evidence" value="ECO:0007669"/>
    <property type="project" value="InterPro"/>
</dbReference>
<dbReference type="InterPro" id="IPR008949">
    <property type="entry name" value="Isoprenoid_synthase_dom_sf"/>
</dbReference>
<comment type="caution">
    <text evidence="7">The sequence shown here is derived from an EMBL/GenBank/DDBJ whole genome shotgun (WGS) entry which is preliminary data.</text>
</comment>
<dbReference type="SUPFAM" id="SSF48576">
    <property type="entry name" value="Terpenoid synthases"/>
    <property type="match status" value="1"/>
</dbReference>
<dbReference type="InterPro" id="IPR000092">
    <property type="entry name" value="Polyprenyl_synt"/>
</dbReference>
<evidence type="ECO:0000256" key="6">
    <source>
        <dbReference type="RuleBase" id="RU004466"/>
    </source>
</evidence>
<dbReference type="Gene3D" id="1.10.600.10">
    <property type="entry name" value="Farnesyl Diphosphate Synthase"/>
    <property type="match status" value="1"/>
</dbReference>
<evidence type="ECO:0000256" key="1">
    <source>
        <dbReference type="ARBA" id="ARBA00001946"/>
    </source>
</evidence>
<dbReference type="GO" id="GO:0004659">
    <property type="term" value="F:prenyltransferase activity"/>
    <property type="evidence" value="ECO:0007669"/>
    <property type="project" value="InterPro"/>
</dbReference>